<proteinExistence type="predicted"/>
<sequence>MLDVLIDAGKTGLIFVLLIFAAALVVHLLGRID</sequence>
<feature type="transmembrane region" description="Helical" evidence="1">
    <location>
        <begin position="12"/>
        <end position="30"/>
    </location>
</feature>
<reference evidence="2" key="1">
    <citation type="journal article" date="2015" name="Nature">
        <title>Complex archaea that bridge the gap between prokaryotes and eukaryotes.</title>
        <authorList>
            <person name="Spang A."/>
            <person name="Saw J.H."/>
            <person name="Jorgensen S.L."/>
            <person name="Zaremba-Niedzwiedzka K."/>
            <person name="Martijn J."/>
            <person name="Lind A.E."/>
            <person name="van Eijk R."/>
            <person name="Schleper C."/>
            <person name="Guy L."/>
            <person name="Ettema T.J."/>
        </authorList>
    </citation>
    <scope>NUCLEOTIDE SEQUENCE</scope>
</reference>
<organism evidence="2">
    <name type="scientific">marine sediment metagenome</name>
    <dbReference type="NCBI Taxonomy" id="412755"/>
    <lineage>
        <taxon>unclassified sequences</taxon>
        <taxon>metagenomes</taxon>
        <taxon>ecological metagenomes</taxon>
    </lineage>
</organism>
<gene>
    <name evidence="2" type="ORF">LCGC14_0370170</name>
</gene>
<keyword evidence="1" id="KW-0472">Membrane</keyword>
<keyword evidence="1" id="KW-0812">Transmembrane</keyword>
<protein>
    <submittedName>
        <fullName evidence="2">Uncharacterized protein</fullName>
    </submittedName>
</protein>
<evidence type="ECO:0000256" key="1">
    <source>
        <dbReference type="SAM" id="Phobius"/>
    </source>
</evidence>
<name>A0A0F9WE38_9ZZZZ</name>
<accession>A0A0F9WE38</accession>
<keyword evidence="1" id="KW-1133">Transmembrane helix</keyword>
<dbReference type="AlphaFoldDB" id="A0A0F9WE38"/>
<dbReference type="EMBL" id="LAZR01000295">
    <property type="protein sequence ID" value="KKN76508.1"/>
    <property type="molecule type" value="Genomic_DNA"/>
</dbReference>
<comment type="caution">
    <text evidence="2">The sequence shown here is derived from an EMBL/GenBank/DDBJ whole genome shotgun (WGS) entry which is preliminary data.</text>
</comment>
<evidence type="ECO:0000313" key="2">
    <source>
        <dbReference type="EMBL" id="KKN76508.1"/>
    </source>
</evidence>